<dbReference type="AlphaFoldDB" id="G0JN07"/>
<dbReference type="eggNOG" id="ENOG50343MF">
    <property type="taxonomic scope" value="Bacteria"/>
</dbReference>
<reference evidence="1 2" key="1">
    <citation type="journal article" date="2011" name="J. Bacteriol.">
        <title>Draft genome of the psychrotolerant acidophile Acidithiobacillus ferrivorans SS3.</title>
        <authorList>
            <person name="Liljeqvist M."/>
            <person name="Valdes J."/>
            <person name="Holmes D.S."/>
            <person name="Dopson M."/>
        </authorList>
    </citation>
    <scope>NUCLEOTIDE SEQUENCE [LARGE SCALE GENOMIC DNA]</scope>
    <source>
        <strain evidence="1 2">SS3</strain>
    </source>
</reference>
<dbReference type="EMBL" id="CP002985">
    <property type="protein sequence ID" value="AEM47112.1"/>
    <property type="molecule type" value="Genomic_DNA"/>
</dbReference>
<accession>G0JN07</accession>
<dbReference type="HOGENOM" id="CLU_1249758_0_0_6"/>
<proteinExistence type="predicted"/>
<dbReference type="Proteomes" id="UP000009220">
    <property type="component" value="Chromosome"/>
</dbReference>
<protein>
    <submittedName>
        <fullName evidence="1">Uncharacterized protein</fullName>
    </submittedName>
</protein>
<evidence type="ECO:0000313" key="2">
    <source>
        <dbReference type="Proteomes" id="UP000009220"/>
    </source>
</evidence>
<gene>
    <name evidence="1" type="ORF">Acife_0941</name>
</gene>
<name>G0JN07_9PROT</name>
<organism evidence="1 2">
    <name type="scientific">Acidithiobacillus ferrivorans SS3</name>
    <dbReference type="NCBI Taxonomy" id="743299"/>
    <lineage>
        <taxon>Bacteria</taxon>
        <taxon>Pseudomonadati</taxon>
        <taxon>Pseudomonadota</taxon>
        <taxon>Acidithiobacillia</taxon>
        <taxon>Acidithiobacillales</taxon>
        <taxon>Acidithiobacillaceae</taxon>
        <taxon>Acidithiobacillus</taxon>
    </lineage>
</organism>
<evidence type="ECO:0000313" key="1">
    <source>
        <dbReference type="EMBL" id="AEM47112.1"/>
    </source>
</evidence>
<sequence length="220" mass="24760">MGLTELQVKNFGNAINAYAFPATYYDFVQNVPIRAAGMAGVESAIGNMLLSANPETAKQGLANILYWGYAQIGFGPTRVDRFWNGVTTDQIHKYQTLVTTRSLPTLRQLRDVGMPEYSGISFLSKILMFLNQTEYCVLDLQLAKLSPSSSFRALHKLKFTTTIGVTEHNKNIYNQWREECMAISKAYFNGSYRVVDIERGFFYLIQSAKVSEAQEIYASA</sequence>
<dbReference type="KEGG" id="afi:Acife_0941"/>